<organism evidence="2 3">
    <name type="scientific">Metabacillus halosaccharovorans</name>
    <dbReference type="NCBI Taxonomy" id="930124"/>
    <lineage>
        <taxon>Bacteria</taxon>
        <taxon>Bacillati</taxon>
        <taxon>Bacillota</taxon>
        <taxon>Bacilli</taxon>
        <taxon>Bacillales</taxon>
        <taxon>Bacillaceae</taxon>
        <taxon>Metabacillus</taxon>
    </lineage>
</organism>
<protein>
    <recommendedName>
        <fullName evidence="4">Group-specific protein</fullName>
    </recommendedName>
</protein>
<keyword evidence="1" id="KW-1133">Transmembrane helix</keyword>
<sequence>MAFAVILIIVLAVLALVGTIFAAKDTEVSYGKNTKSNIGRLTAIYAVVIFLSILVIGAYIFIK</sequence>
<accession>A0ABT3DM80</accession>
<evidence type="ECO:0000313" key="2">
    <source>
        <dbReference type="EMBL" id="MCV9887978.1"/>
    </source>
</evidence>
<keyword evidence="1" id="KW-0472">Membrane</keyword>
<proteinExistence type="predicted"/>
<dbReference type="RefSeq" id="WP_264144184.1">
    <property type="nucleotide sequence ID" value="NZ_JAOYEY010000048.1"/>
</dbReference>
<evidence type="ECO:0000256" key="1">
    <source>
        <dbReference type="SAM" id="Phobius"/>
    </source>
</evidence>
<reference evidence="2 3" key="1">
    <citation type="submission" date="2022-10" db="EMBL/GenBank/DDBJ databases">
        <title>Draft genome assembly of moderately radiation resistant bacterium Metabacillus halosaccharovorans.</title>
        <authorList>
            <person name="Pal S."/>
            <person name="Gopinathan A."/>
        </authorList>
    </citation>
    <scope>NUCLEOTIDE SEQUENCE [LARGE SCALE GENOMIC DNA]</scope>
    <source>
        <strain evidence="2 3">VITHBRA001</strain>
    </source>
</reference>
<evidence type="ECO:0008006" key="4">
    <source>
        <dbReference type="Google" id="ProtNLM"/>
    </source>
</evidence>
<dbReference type="EMBL" id="JAOYEY010000048">
    <property type="protein sequence ID" value="MCV9887978.1"/>
    <property type="molecule type" value="Genomic_DNA"/>
</dbReference>
<dbReference type="Proteomes" id="UP001526147">
    <property type="component" value="Unassembled WGS sequence"/>
</dbReference>
<keyword evidence="3" id="KW-1185">Reference proteome</keyword>
<name>A0ABT3DM80_9BACI</name>
<feature type="transmembrane region" description="Helical" evidence="1">
    <location>
        <begin position="38"/>
        <end position="62"/>
    </location>
</feature>
<gene>
    <name evidence="2" type="ORF">OIH86_20230</name>
</gene>
<comment type="caution">
    <text evidence="2">The sequence shown here is derived from an EMBL/GenBank/DDBJ whole genome shotgun (WGS) entry which is preliminary data.</text>
</comment>
<keyword evidence="1" id="KW-0812">Transmembrane</keyword>
<evidence type="ECO:0000313" key="3">
    <source>
        <dbReference type="Proteomes" id="UP001526147"/>
    </source>
</evidence>